<protein>
    <submittedName>
        <fullName evidence="4">OmpA family protein</fullName>
    </submittedName>
</protein>
<comment type="caution">
    <text evidence="4">The sequence shown here is derived from an EMBL/GenBank/DDBJ whole genome shotgun (WGS) entry which is preliminary data.</text>
</comment>
<feature type="region of interest" description="Disordered" evidence="2">
    <location>
        <begin position="186"/>
        <end position="205"/>
    </location>
</feature>
<dbReference type="EMBL" id="JAINVV010000006">
    <property type="protein sequence ID" value="MBY8823353.1"/>
    <property type="molecule type" value="Genomic_DNA"/>
</dbReference>
<gene>
    <name evidence="4" type="ORF">K7G82_13695</name>
</gene>
<accession>A0ABS7PQ55</accession>
<evidence type="ECO:0000313" key="4">
    <source>
        <dbReference type="EMBL" id="MBY8823353.1"/>
    </source>
</evidence>
<evidence type="ECO:0000259" key="3">
    <source>
        <dbReference type="PROSITE" id="PS51123"/>
    </source>
</evidence>
<organism evidence="4 5">
    <name type="scientific">Sphingomonas colocasiae</name>
    <dbReference type="NCBI Taxonomy" id="1848973"/>
    <lineage>
        <taxon>Bacteria</taxon>
        <taxon>Pseudomonadati</taxon>
        <taxon>Pseudomonadota</taxon>
        <taxon>Alphaproteobacteria</taxon>
        <taxon>Sphingomonadales</taxon>
        <taxon>Sphingomonadaceae</taxon>
        <taxon>Sphingomonas</taxon>
    </lineage>
</organism>
<dbReference type="SUPFAM" id="SSF103088">
    <property type="entry name" value="OmpA-like"/>
    <property type="match status" value="1"/>
</dbReference>
<evidence type="ECO:0000256" key="2">
    <source>
        <dbReference type="SAM" id="MobiDB-lite"/>
    </source>
</evidence>
<dbReference type="PANTHER" id="PTHR30329:SF21">
    <property type="entry name" value="LIPOPROTEIN YIAD-RELATED"/>
    <property type="match status" value="1"/>
</dbReference>
<keyword evidence="5" id="KW-1185">Reference proteome</keyword>
<reference evidence="4 5" key="1">
    <citation type="submission" date="2021-08" db="EMBL/GenBank/DDBJ databases">
        <authorList>
            <person name="Tuo L."/>
        </authorList>
    </citation>
    <scope>NUCLEOTIDE SEQUENCE [LARGE SCALE GENOMIC DNA]</scope>
    <source>
        <strain evidence="4 5">JCM 31229</strain>
    </source>
</reference>
<feature type="domain" description="OmpA-like" evidence="3">
    <location>
        <begin position="59"/>
        <end position="218"/>
    </location>
</feature>
<dbReference type="Proteomes" id="UP000706039">
    <property type="component" value="Unassembled WGS sequence"/>
</dbReference>
<evidence type="ECO:0000313" key="5">
    <source>
        <dbReference type="Proteomes" id="UP000706039"/>
    </source>
</evidence>
<dbReference type="InterPro" id="IPR050330">
    <property type="entry name" value="Bact_OuterMem_StrucFunc"/>
</dbReference>
<keyword evidence="1" id="KW-0472">Membrane</keyword>
<dbReference type="InterPro" id="IPR006665">
    <property type="entry name" value="OmpA-like"/>
</dbReference>
<dbReference type="InterPro" id="IPR036737">
    <property type="entry name" value="OmpA-like_sf"/>
</dbReference>
<dbReference type="Gene3D" id="3.30.1330.60">
    <property type="entry name" value="OmpA-like domain"/>
    <property type="match status" value="1"/>
</dbReference>
<evidence type="ECO:0000256" key="1">
    <source>
        <dbReference type="PROSITE-ProRule" id="PRU00473"/>
    </source>
</evidence>
<proteinExistence type="predicted"/>
<name>A0ABS7PQ55_9SPHN</name>
<dbReference type="PROSITE" id="PS51123">
    <property type="entry name" value="OMPA_2"/>
    <property type="match status" value="1"/>
</dbReference>
<dbReference type="PANTHER" id="PTHR30329">
    <property type="entry name" value="STATOR ELEMENT OF FLAGELLAR MOTOR COMPLEX"/>
    <property type="match status" value="1"/>
</dbReference>
<sequence>MTDMMVGLVFIFIILLMYFALQFRDVTEQLSGADKTRAEILRELEKTLKSKGVQVTIDTQNGVLRLPDAILFDSGVANLMPQGEVAIGHLASALADVLPCYTDAPDPNWHRPKSCPDTPHRIESLYVEGHTDDVPLSGGIQFRDNWDLSVARATNTYRALVRISPEVALRCARRAGECEPVLSVSGYGPQRPVPDHGGTVEERRQRDRRIDLRILMVTPDSGDAVRAVDKRLRRD</sequence>